<dbReference type="EMBL" id="KV441553">
    <property type="protein sequence ID" value="OAG04732.1"/>
    <property type="molecule type" value="Genomic_DNA"/>
</dbReference>
<dbReference type="Proteomes" id="UP000077069">
    <property type="component" value="Unassembled WGS sequence"/>
</dbReference>
<keyword evidence="2" id="KW-1185">Reference proteome</keyword>
<reference evidence="1 2" key="1">
    <citation type="submission" date="2016-05" db="EMBL/GenBank/DDBJ databases">
        <title>Comparative analysis of secretome profiles of manganese(II)-oxidizing ascomycete fungi.</title>
        <authorList>
            <consortium name="DOE Joint Genome Institute"/>
            <person name="Zeiner C.A."/>
            <person name="Purvine S.O."/>
            <person name="Zink E.M."/>
            <person name="Wu S."/>
            <person name="Pasa-Tolic L."/>
            <person name="Chaput D.L."/>
            <person name="Haridas S."/>
            <person name="Grigoriev I.V."/>
            <person name="Santelli C.M."/>
            <person name="Hansel C.M."/>
        </authorList>
    </citation>
    <scope>NUCLEOTIDE SEQUENCE [LARGE SCALE GENOMIC DNA]</scope>
    <source>
        <strain evidence="1 2">AP3s5-JAC2a</strain>
    </source>
</reference>
<dbReference type="InParanoid" id="A0A177CCX4"/>
<accession>A0A177CCX4</accession>
<sequence length="120" mass="13008">MRVWYRMTNSSNPSYSARPPAMTVAVLLMLRSNLQSAASPGLIAPASINLVPLNPVILSILLEPGYSENHCPVRDARSCRQAPGTPCEQPIMAAWQSEVDEALEPCEDKAAEEEGKDDVA</sequence>
<name>A0A177CCX4_9PLEO</name>
<dbReference type="AlphaFoldDB" id="A0A177CCX4"/>
<proteinExistence type="predicted"/>
<dbReference type="GeneID" id="28770959"/>
<evidence type="ECO:0000313" key="2">
    <source>
        <dbReference type="Proteomes" id="UP000077069"/>
    </source>
</evidence>
<protein>
    <submittedName>
        <fullName evidence="1">Uncharacterized protein</fullName>
    </submittedName>
</protein>
<gene>
    <name evidence="1" type="ORF">CC84DRAFT_801154</name>
</gene>
<organism evidence="1 2">
    <name type="scientific">Paraphaeosphaeria sporulosa</name>
    <dbReference type="NCBI Taxonomy" id="1460663"/>
    <lineage>
        <taxon>Eukaryota</taxon>
        <taxon>Fungi</taxon>
        <taxon>Dikarya</taxon>
        <taxon>Ascomycota</taxon>
        <taxon>Pezizomycotina</taxon>
        <taxon>Dothideomycetes</taxon>
        <taxon>Pleosporomycetidae</taxon>
        <taxon>Pleosporales</taxon>
        <taxon>Massarineae</taxon>
        <taxon>Didymosphaeriaceae</taxon>
        <taxon>Paraphaeosphaeria</taxon>
    </lineage>
</organism>
<dbReference type="RefSeq" id="XP_018035097.1">
    <property type="nucleotide sequence ID" value="XM_018187473.1"/>
</dbReference>
<evidence type="ECO:0000313" key="1">
    <source>
        <dbReference type="EMBL" id="OAG04732.1"/>
    </source>
</evidence>